<dbReference type="EMBL" id="JASCZI010060614">
    <property type="protein sequence ID" value="MED6134612.1"/>
    <property type="molecule type" value="Genomic_DNA"/>
</dbReference>
<organism evidence="1 2">
    <name type="scientific">Stylosanthes scabra</name>
    <dbReference type="NCBI Taxonomy" id="79078"/>
    <lineage>
        <taxon>Eukaryota</taxon>
        <taxon>Viridiplantae</taxon>
        <taxon>Streptophyta</taxon>
        <taxon>Embryophyta</taxon>
        <taxon>Tracheophyta</taxon>
        <taxon>Spermatophyta</taxon>
        <taxon>Magnoliopsida</taxon>
        <taxon>eudicotyledons</taxon>
        <taxon>Gunneridae</taxon>
        <taxon>Pentapetalae</taxon>
        <taxon>rosids</taxon>
        <taxon>fabids</taxon>
        <taxon>Fabales</taxon>
        <taxon>Fabaceae</taxon>
        <taxon>Papilionoideae</taxon>
        <taxon>50 kb inversion clade</taxon>
        <taxon>dalbergioids sensu lato</taxon>
        <taxon>Dalbergieae</taxon>
        <taxon>Pterocarpus clade</taxon>
        <taxon>Stylosanthes</taxon>
    </lineage>
</organism>
<gene>
    <name evidence="1" type="ORF">PIB30_038503</name>
</gene>
<comment type="caution">
    <text evidence="1">The sequence shown here is derived from an EMBL/GenBank/DDBJ whole genome shotgun (WGS) entry which is preliminary data.</text>
</comment>
<name>A0ABU6SDZ7_9FABA</name>
<proteinExistence type="predicted"/>
<evidence type="ECO:0000313" key="2">
    <source>
        <dbReference type="Proteomes" id="UP001341840"/>
    </source>
</evidence>
<protein>
    <submittedName>
        <fullName evidence="1">Uncharacterized protein</fullName>
    </submittedName>
</protein>
<keyword evidence="2" id="KW-1185">Reference proteome</keyword>
<evidence type="ECO:0000313" key="1">
    <source>
        <dbReference type="EMBL" id="MED6134612.1"/>
    </source>
</evidence>
<sequence length="66" mass="7363">MVDVGELEVGIGNEGQGCQVVVLGCSMTRRKSRVCIELGVQALCLLCLRKMNEMIEKDERYRDGDD</sequence>
<accession>A0ABU6SDZ7</accession>
<reference evidence="1 2" key="1">
    <citation type="journal article" date="2023" name="Plants (Basel)">
        <title>Bridging the Gap: Combining Genomics and Transcriptomics Approaches to Understand Stylosanthes scabra, an Orphan Legume from the Brazilian Caatinga.</title>
        <authorList>
            <person name="Ferreira-Neto J.R.C."/>
            <person name="da Silva M.D."/>
            <person name="Binneck E."/>
            <person name="de Melo N.F."/>
            <person name="da Silva R.H."/>
            <person name="de Melo A.L.T.M."/>
            <person name="Pandolfi V."/>
            <person name="Bustamante F.O."/>
            <person name="Brasileiro-Vidal A.C."/>
            <person name="Benko-Iseppon A.M."/>
        </authorList>
    </citation>
    <scope>NUCLEOTIDE SEQUENCE [LARGE SCALE GENOMIC DNA]</scope>
    <source>
        <tissue evidence="1">Leaves</tissue>
    </source>
</reference>
<dbReference type="Proteomes" id="UP001341840">
    <property type="component" value="Unassembled WGS sequence"/>
</dbReference>